<protein>
    <submittedName>
        <fullName evidence="1">Uncharacterized protein</fullName>
    </submittedName>
</protein>
<gene>
    <name evidence="1" type="ORF">EBBID32_14360</name>
</gene>
<comment type="caution">
    <text evidence="1">The sequence shown here is derived from an EMBL/GenBank/DDBJ whole genome shotgun (WGS) entry which is preliminary data.</text>
</comment>
<dbReference type="AlphaFoldDB" id="N1MNA8"/>
<evidence type="ECO:0000313" key="2">
    <source>
        <dbReference type="Proteomes" id="UP000013201"/>
    </source>
</evidence>
<evidence type="ECO:0000313" key="1">
    <source>
        <dbReference type="EMBL" id="CCW17097.1"/>
    </source>
</evidence>
<reference evidence="2" key="2">
    <citation type="submission" date="2013-04" db="EMBL/GenBank/DDBJ databases">
        <title>Bisphenol A degrading Sphingobium sp. strain BiD32.</title>
        <authorList>
            <person name="Nielsen J.L."/>
            <person name="Zhou N.A."/>
            <person name="Kjeldal H."/>
        </authorList>
    </citation>
    <scope>NUCLEOTIDE SEQUENCE [LARGE SCALE GENOMIC DNA]</scope>
    <source>
        <strain evidence="2">BiD32</strain>
    </source>
</reference>
<name>N1MNA8_9SPHN</name>
<proteinExistence type="predicted"/>
<dbReference type="EMBL" id="CAVK010000063">
    <property type="protein sequence ID" value="CCW17097.1"/>
    <property type="molecule type" value="Genomic_DNA"/>
</dbReference>
<organism evidence="1 2">
    <name type="scientific">Sphingobium indicum BiD32</name>
    <dbReference type="NCBI Taxonomy" id="1301087"/>
    <lineage>
        <taxon>Bacteria</taxon>
        <taxon>Pseudomonadati</taxon>
        <taxon>Pseudomonadota</taxon>
        <taxon>Alphaproteobacteria</taxon>
        <taxon>Sphingomonadales</taxon>
        <taxon>Sphingomonadaceae</taxon>
        <taxon>Sphingobium</taxon>
    </lineage>
</organism>
<keyword evidence="2" id="KW-1185">Reference proteome</keyword>
<sequence>MPIQRQMVVELRDQHVSQKTSSSHAARDRSARGWRLNHLLAETAGLLWAGNFDDLELCRDHLEDLAHVFADETQVAPAIRTGAAGVKSVAFARRTRRDARAPGWTRPGAGIGRNGHGLRFRIVLVACHEALLRDGDENVFQSELELLDLAFDLLGGFAENLLPEPGDLQTECLNDQVMGV</sequence>
<dbReference type="Proteomes" id="UP000013201">
    <property type="component" value="Unassembled WGS sequence"/>
</dbReference>
<accession>N1MNA8</accession>
<reference evidence="1 2" key="1">
    <citation type="submission" date="2013-03" db="EMBL/GenBank/DDBJ databases">
        <authorList>
            <person name="Le V."/>
        </authorList>
    </citation>
    <scope>NUCLEOTIDE SEQUENCE [LARGE SCALE GENOMIC DNA]</scope>
    <source>
        <strain evidence="1 2">BiD32</strain>
    </source>
</reference>